<name>A0ACC0FRQ7_9ERIC</name>
<gene>
    <name evidence="1" type="ORF">LOK49_LG12G02159</name>
</gene>
<accession>A0ACC0FRQ7</accession>
<sequence>MCSEGRKWWSSCQRIKGILLRDVAKKLSKLKVQKEPAKVKEVDPLSLWGIFGGREKEVVFVLIRGSSNCQEMCAREGTKEGDASRHEWSNTIALNNTKGGRRLEFIVQKRVCKSLLWTRAVAAQKKTSSLLTSTRCGGLNRNLQGIVEVNSQLRTQDVESKWYRESKGVGSRRVNIPNSATNWSRRTKPRSNLILQVRSQGQTRSN</sequence>
<reference evidence="1 2" key="1">
    <citation type="journal article" date="2022" name="Plant J.">
        <title>Chromosome-level genome of Camellia lanceoleosa provides a valuable resource for understanding genome evolution and self-incompatibility.</title>
        <authorList>
            <person name="Gong W."/>
            <person name="Xiao S."/>
            <person name="Wang L."/>
            <person name="Liao Z."/>
            <person name="Chang Y."/>
            <person name="Mo W."/>
            <person name="Hu G."/>
            <person name="Li W."/>
            <person name="Zhao G."/>
            <person name="Zhu H."/>
            <person name="Hu X."/>
            <person name="Ji K."/>
            <person name="Xiang X."/>
            <person name="Song Q."/>
            <person name="Yuan D."/>
            <person name="Jin S."/>
            <person name="Zhang L."/>
        </authorList>
    </citation>
    <scope>NUCLEOTIDE SEQUENCE [LARGE SCALE GENOMIC DNA]</scope>
    <source>
        <strain evidence="1">SQ_2022a</strain>
    </source>
</reference>
<proteinExistence type="predicted"/>
<organism evidence="1 2">
    <name type="scientific">Camellia lanceoleosa</name>
    <dbReference type="NCBI Taxonomy" id="1840588"/>
    <lineage>
        <taxon>Eukaryota</taxon>
        <taxon>Viridiplantae</taxon>
        <taxon>Streptophyta</taxon>
        <taxon>Embryophyta</taxon>
        <taxon>Tracheophyta</taxon>
        <taxon>Spermatophyta</taxon>
        <taxon>Magnoliopsida</taxon>
        <taxon>eudicotyledons</taxon>
        <taxon>Gunneridae</taxon>
        <taxon>Pentapetalae</taxon>
        <taxon>asterids</taxon>
        <taxon>Ericales</taxon>
        <taxon>Theaceae</taxon>
        <taxon>Camellia</taxon>
    </lineage>
</organism>
<keyword evidence="2" id="KW-1185">Reference proteome</keyword>
<evidence type="ECO:0000313" key="1">
    <source>
        <dbReference type="EMBL" id="KAI7990772.1"/>
    </source>
</evidence>
<dbReference type="EMBL" id="CM045770">
    <property type="protein sequence ID" value="KAI7990772.1"/>
    <property type="molecule type" value="Genomic_DNA"/>
</dbReference>
<comment type="caution">
    <text evidence="1">The sequence shown here is derived from an EMBL/GenBank/DDBJ whole genome shotgun (WGS) entry which is preliminary data.</text>
</comment>
<protein>
    <submittedName>
        <fullName evidence="1">Uncharacterized protein</fullName>
    </submittedName>
</protein>
<evidence type="ECO:0000313" key="2">
    <source>
        <dbReference type="Proteomes" id="UP001060215"/>
    </source>
</evidence>
<dbReference type="Proteomes" id="UP001060215">
    <property type="component" value="Chromosome 13"/>
</dbReference>